<evidence type="ECO:0000256" key="2">
    <source>
        <dbReference type="ARBA" id="ARBA00022741"/>
    </source>
</evidence>
<dbReference type="SUPFAM" id="SSF52980">
    <property type="entry name" value="Restriction endonuclease-like"/>
    <property type="match status" value="1"/>
</dbReference>
<dbReference type="OrthoDB" id="9757917at2"/>
<dbReference type="InterPro" id="IPR049468">
    <property type="entry name" value="Restrct_endonuc-II-like_dom"/>
</dbReference>
<gene>
    <name evidence="10" type="ORF">C6Y28_00460</name>
</gene>
<dbReference type="InterPro" id="IPR027417">
    <property type="entry name" value="P-loop_NTPase"/>
</dbReference>
<evidence type="ECO:0000313" key="10">
    <source>
        <dbReference type="EMBL" id="AVO26218.1"/>
    </source>
</evidence>
<dbReference type="RefSeq" id="WP_080712285.1">
    <property type="nucleotide sequence ID" value="NZ_CP027569.1"/>
</dbReference>
<dbReference type="InterPro" id="IPR041677">
    <property type="entry name" value="DNA2/NAM7_AAA_11"/>
</dbReference>
<dbReference type="Gene3D" id="3.40.960.10">
    <property type="entry name" value="VSR Endonuclease"/>
    <property type="match status" value="1"/>
</dbReference>
<protein>
    <submittedName>
        <fullName evidence="10">DUF559 domain-containing protein</fullName>
    </submittedName>
</protein>
<evidence type="ECO:0000259" key="7">
    <source>
        <dbReference type="Pfam" id="PF13086"/>
    </source>
</evidence>
<evidence type="ECO:0000256" key="5">
    <source>
        <dbReference type="ARBA" id="ARBA00022840"/>
    </source>
</evidence>
<dbReference type="InterPro" id="IPR047187">
    <property type="entry name" value="SF1_C_Upf1"/>
</dbReference>
<keyword evidence="3" id="KW-0378">Hydrolase</keyword>
<evidence type="ECO:0000259" key="8">
    <source>
        <dbReference type="Pfam" id="PF13087"/>
    </source>
</evidence>
<sequence>MERQISDRSLVNLLFKTIKEFYLKSENIVSDCKKYDRCRLISTLLSLDEKHEYIRIFCDDKKRKILSIQKPMHLPLCPEPIPSISPWLMNDWTDYRVQVKVQNVNEKTGEKFSDVPERITSFRCWENKRKNWVAERVRLNKIDNIFKSFYTLHNDFQGQSDERELLYAFGLFVDSSDKNICHPLFTKRIRIAYESIEDNIISLFDTDEDIKFESSFFKNISNAKLLHLGEISTDLENTEIHLNQEEGTAEFLKRVIHYLTPNGEFLTQGEEMTQRFIVTYSPMIILRNKNSGIIEYLDKSMDAIQNGLEIPPHLIDLLHPKNKVSGIHEKVETLEKRLAAASGEAPEIFMTKPANKAQLRIAQDIEQNNAVEVQGPPGTGKTHTIANLIGHFLAQGKTILVTSEKIKALSVLRDKLDEEIRPLCVPVFDGNQSEMNDIISSISAKVNVVNIQDLSNNIAEEKNRRNEIIKNLDEERKTIFNIRNKENQNIVYGGQSYSIIEIAKLVAENKEQMHVIPGPVKQKEGLPLTQEEFQKLYASNGELSHKEECELSLPLPDYSKLMVPKQFQCLLDDIDQYEQKKKSITSIDIKNIQENFAENQLLYNNKLLFINPDEDIIQKALNVAESYQPMVSWQFSVVEDSIVGGGYQERWQSLIQSIKDFCQADQDYEGSRLGKQIIVNGTFELDELVENLPEIKEKLANGGFHFWDKFVNSTLSKMTKQIIVDGHTLRNVEEAELAIKKTRRDLAYHTVKNTWAERFDNFTDVPKLERLTGNIVIQLRDYADKINRALLWNHTWYAQYVELLKKTGFNLKLLKSEFEYSKNISGYEHYLTTNIFDYVKIASLFLAARKIRQEIDYAKTIFDDKNLADSDLCHGILKALACRNGAAYEEAYHAYSIVWSKKNIYAMREQLLSKLEKYAFDWAAAIRSRTGSNGQASIPDNLEKLWMLKQFEYLLNELFAMPLEKREKRVDDYCAQLRDCTTRLANQLAWYHLKCRLEGKQEIQSAVASYASLIKRAGKRTGKQAPRLLKQAREQMKMGQKAVPAWIIPVHRALETFDPVDTVFDVAIIDEASQSSLEALVITLMAHKIIVVGDDKQVSPMMVGVNFEERDAILKKYLGPYLKNSLMFDGHTSFYEIVATAFKPVMLEEHFRCVPEIIGYSNEKMYNNRILPLRDSHSSELIPPVINYRVDGRRNGKAKINDKEAECIVSLMLACWEQTEYADKTFGIISLLGDEQAVYIMNFAYNHDINMQEWNQRQVVVGNAASFQGDERDVIFLSMVDDDESANRSRTQLDWRRRYNVAASRAKDQLWVVNSLDYTKLKHGENLEDEDVRFGLLEYAVNYREHRARFLEAEVKAESPFEAEVAKYLLAKGYHIQQQYEAGPYRIDIVVSYENKQIAIECDGERFHSGTAKIEEDMERQCILQRIGWKFIRIRGGMYYRDKDGTMEAVIKKLTAYGIYAENVQKNMADDEYHSYNLYQRIVNRAQQIRDEWHKQDEVIKTAANKIVQYPESSISEAPLKAVMSPGNQYKVHYKKEIMGQGTLNLNQKRKIQMGDKVTVKLNGSTKTYIMMENSIGSLTELTQVCLGHSVGDDIIYQNEKGKILGIK</sequence>
<comment type="similarity">
    <text evidence="1">Belongs to the DNA2/NAM7 helicase family.</text>
</comment>
<evidence type="ECO:0000256" key="6">
    <source>
        <dbReference type="SAM" id="Coils"/>
    </source>
</evidence>
<dbReference type="EMBL" id="CP027569">
    <property type="protein sequence ID" value="AVO26218.1"/>
    <property type="molecule type" value="Genomic_DNA"/>
</dbReference>
<feature type="domain" description="DNA2/NAM7 helicase-like C-terminal" evidence="8">
    <location>
        <begin position="1138"/>
        <end position="1314"/>
    </location>
</feature>
<feature type="coiled-coil region" evidence="6">
    <location>
        <begin position="451"/>
        <end position="478"/>
    </location>
</feature>
<dbReference type="Proteomes" id="UP000238358">
    <property type="component" value="Chromosome"/>
</dbReference>
<evidence type="ECO:0000256" key="1">
    <source>
        <dbReference type="ARBA" id="ARBA00007913"/>
    </source>
</evidence>
<dbReference type="Gene3D" id="3.40.50.300">
    <property type="entry name" value="P-loop containing nucleotide triphosphate hydrolases"/>
    <property type="match status" value="3"/>
</dbReference>
<dbReference type="InterPro" id="IPR050534">
    <property type="entry name" value="Coronavir_polyprotein_1ab"/>
</dbReference>
<dbReference type="PANTHER" id="PTHR43788:SF8">
    <property type="entry name" value="DNA-BINDING PROTEIN SMUBP-2"/>
    <property type="match status" value="1"/>
</dbReference>
<organism evidence="10 11">
    <name type="scientific">Megasphaera elsdenii</name>
    <dbReference type="NCBI Taxonomy" id="907"/>
    <lineage>
        <taxon>Bacteria</taxon>
        <taxon>Bacillati</taxon>
        <taxon>Bacillota</taxon>
        <taxon>Negativicutes</taxon>
        <taxon>Veillonellales</taxon>
        <taxon>Veillonellaceae</taxon>
        <taxon>Megasphaera</taxon>
    </lineage>
</organism>
<evidence type="ECO:0000256" key="4">
    <source>
        <dbReference type="ARBA" id="ARBA00022806"/>
    </source>
</evidence>
<dbReference type="SUPFAM" id="SSF52540">
    <property type="entry name" value="P-loop containing nucleoside triphosphate hydrolases"/>
    <property type="match status" value="2"/>
</dbReference>
<dbReference type="InterPro" id="IPR011335">
    <property type="entry name" value="Restrct_endonuc-II-like"/>
</dbReference>
<keyword evidence="4" id="KW-0347">Helicase</keyword>
<feature type="domain" description="DNA2/NAM7 helicase helicase" evidence="7">
    <location>
        <begin position="355"/>
        <end position="488"/>
    </location>
</feature>
<proteinExistence type="inferred from homology"/>
<dbReference type="GO" id="GO:0016787">
    <property type="term" value="F:hydrolase activity"/>
    <property type="evidence" value="ECO:0007669"/>
    <property type="project" value="UniProtKB-KW"/>
</dbReference>
<evidence type="ECO:0000256" key="3">
    <source>
        <dbReference type="ARBA" id="ARBA00022801"/>
    </source>
</evidence>
<accession>A0A2S0M455</accession>
<dbReference type="CDD" id="cd18808">
    <property type="entry name" value="SF1_C_Upf1"/>
    <property type="match status" value="1"/>
</dbReference>
<dbReference type="InterPro" id="IPR041679">
    <property type="entry name" value="DNA2/NAM7-like_C"/>
</dbReference>
<dbReference type="Pfam" id="PF13086">
    <property type="entry name" value="AAA_11"/>
    <property type="match status" value="1"/>
</dbReference>
<dbReference type="Pfam" id="PF13087">
    <property type="entry name" value="AAA_12"/>
    <property type="match status" value="1"/>
</dbReference>
<dbReference type="GO" id="GO:0005524">
    <property type="term" value="F:ATP binding"/>
    <property type="evidence" value="ECO:0007669"/>
    <property type="project" value="UniProtKB-KW"/>
</dbReference>
<evidence type="ECO:0000313" key="11">
    <source>
        <dbReference type="Proteomes" id="UP000238358"/>
    </source>
</evidence>
<dbReference type="PANTHER" id="PTHR43788">
    <property type="entry name" value="DNA2/NAM7 HELICASE FAMILY MEMBER"/>
    <property type="match status" value="1"/>
</dbReference>
<dbReference type="GO" id="GO:0043139">
    <property type="term" value="F:5'-3' DNA helicase activity"/>
    <property type="evidence" value="ECO:0007669"/>
    <property type="project" value="TreeGrafter"/>
</dbReference>
<feature type="domain" description="Restriction endonuclease type II-like" evidence="9">
    <location>
        <begin position="1361"/>
        <end position="1454"/>
    </location>
</feature>
<keyword evidence="5" id="KW-0067">ATP-binding</keyword>
<reference evidence="10 11" key="1">
    <citation type="journal article" date="2018" name="Genome Announc.">
        <title>Complete genomes of two Megasphaera elsdenii strains, NCIMB 702410 and ATCC 25940.</title>
        <authorList>
            <person name="Hatmaker E.A."/>
            <person name="O'Dell K."/>
            <person name="Riley L.A."/>
            <person name="Klingeman D.M."/>
            <person name="Guss A.M."/>
        </authorList>
    </citation>
    <scope>NUCLEOTIDE SEQUENCE [LARGE SCALE GENOMIC DNA]</scope>
    <source>
        <strain evidence="10 11">NCIMB702410</strain>
    </source>
</reference>
<keyword evidence="2" id="KW-0547">Nucleotide-binding</keyword>
<name>A0A2S0M455_MEGEL</name>
<evidence type="ECO:0000259" key="9">
    <source>
        <dbReference type="Pfam" id="PF18741"/>
    </source>
</evidence>
<keyword evidence="6" id="KW-0175">Coiled coil</keyword>
<dbReference type="Pfam" id="PF18741">
    <property type="entry name" value="MTES_1575"/>
    <property type="match status" value="1"/>
</dbReference>